<dbReference type="AlphaFoldDB" id="A0A2T0LK20"/>
<evidence type="ECO:0000313" key="1">
    <source>
        <dbReference type="EMBL" id="PRX43049.1"/>
    </source>
</evidence>
<dbReference type="InterPro" id="IPR037219">
    <property type="entry name" value="Peptidase_M41-like"/>
</dbReference>
<dbReference type="OrthoDB" id="3622807at2"/>
<proteinExistence type="predicted"/>
<dbReference type="Gene3D" id="1.20.58.760">
    <property type="entry name" value="Peptidase M41"/>
    <property type="match status" value="1"/>
</dbReference>
<accession>A0A2T0LK20</accession>
<sequence>MGTRITDERHLNRLVTCHHEAGHAVIHRATGGRVAHVKILSDMEGVMRPADEFDPDKALGWLTMILAGGEAAARYIATQGYSLGQGRRLARHGCRDDLALFRRYAQHTGISEGRARREADTLVRRHWGRIHRVAHKLDQRGRLSHSL</sequence>
<keyword evidence="2" id="KW-1185">Reference proteome</keyword>
<organism evidence="1 2">
    <name type="scientific">Prauserella shujinwangii</name>
    <dbReference type="NCBI Taxonomy" id="1453103"/>
    <lineage>
        <taxon>Bacteria</taxon>
        <taxon>Bacillati</taxon>
        <taxon>Actinomycetota</taxon>
        <taxon>Actinomycetes</taxon>
        <taxon>Pseudonocardiales</taxon>
        <taxon>Pseudonocardiaceae</taxon>
        <taxon>Prauserella</taxon>
    </lineage>
</organism>
<dbReference type="GO" id="GO:0005524">
    <property type="term" value="F:ATP binding"/>
    <property type="evidence" value="ECO:0007669"/>
    <property type="project" value="InterPro"/>
</dbReference>
<dbReference type="GO" id="GO:0006508">
    <property type="term" value="P:proteolysis"/>
    <property type="evidence" value="ECO:0007669"/>
    <property type="project" value="InterPro"/>
</dbReference>
<dbReference type="SUPFAM" id="SSF140990">
    <property type="entry name" value="FtsH protease domain-like"/>
    <property type="match status" value="1"/>
</dbReference>
<comment type="caution">
    <text evidence="1">The sequence shown here is derived from an EMBL/GenBank/DDBJ whole genome shotgun (WGS) entry which is preliminary data.</text>
</comment>
<dbReference type="EMBL" id="PVNH01000021">
    <property type="protein sequence ID" value="PRX43049.1"/>
    <property type="molecule type" value="Genomic_DNA"/>
</dbReference>
<reference evidence="1 2" key="1">
    <citation type="submission" date="2018-03" db="EMBL/GenBank/DDBJ databases">
        <title>Genomic Encyclopedia of Type Strains, Phase III (KMG-III): the genomes of soil and plant-associated and newly described type strains.</title>
        <authorList>
            <person name="Whitman W."/>
        </authorList>
    </citation>
    <scope>NUCLEOTIDE SEQUENCE [LARGE SCALE GENOMIC DNA]</scope>
    <source>
        <strain evidence="1 2">CGMCC 4.7125</strain>
    </source>
</reference>
<evidence type="ECO:0000313" key="2">
    <source>
        <dbReference type="Proteomes" id="UP000238362"/>
    </source>
</evidence>
<gene>
    <name evidence="1" type="ORF">B0I33_1212</name>
</gene>
<dbReference type="GO" id="GO:0004176">
    <property type="term" value="F:ATP-dependent peptidase activity"/>
    <property type="evidence" value="ECO:0007669"/>
    <property type="project" value="InterPro"/>
</dbReference>
<dbReference type="GO" id="GO:0004222">
    <property type="term" value="F:metalloendopeptidase activity"/>
    <property type="evidence" value="ECO:0007669"/>
    <property type="project" value="InterPro"/>
</dbReference>
<protein>
    <submittedName>
        <fullName evidence="1">Peptidase M50B-like protein</fullName>
    </submittedName>
</protein>
<name>A0A2T0LK20_9PSEU</name>
<dbReference type="Proteomes" id="UP000238362">
    <property type="component" value="Unassembled WGS sequence"/>
</dbReference>